<dbReference type="Pfam" id="PF12773">
    <property type="entry name" value="DZR"/>
    <property type="match status" value="1"/>
</dbReference>
<dbReference type="EMBL" id="CP036259">
    <property type="protein sequence ID" value="QDR83161.1"/>
    <property type="molecule type" value="Genomic_DNA"/>
</dbReference>
<dbReference type="RefSeq" id="WP_144352473.1">
    <property type="nucleotide sequence ID" value="NZ_CP036259.1"/>
</dbReference>
<dbReference type="AlphaFoldDB" id="A0A517E0N1"/>
<dbReference type="InterPro" id="IPR025874">
    <property type="entry name" value="DZR"/>
</dbReference>
<organism evidence="2 3">
    <name type="scientific">Sporomusa termitida</name>
    <dbReference type="NCBI Taxonomy" id="2377"/>
    <lineage>
        <taxon>Bacteria</taxon>
        <taxon>Bacillati</taxon>
        <taxon>Bacillota</taxon>
        <taxon>Negativicutes</taxon>
        <taxon>Selenomonadales</taxon>
        <taxon>Sporomusaceae</taxon>
        <taxon>Sporomusa</taxon>
    </lineage>
</organism>
<evidence type="ECO:0000313" key="3">
    <source>
        <dbReference type="Proteomes" id="UP000320776"/>
    </source>
</evidence>
<dbReference type="KEGG" id="sted:SPTER_46390"/>
<protein>
    <submittedName>
        <fullName evidence="2">Double zinc ribbon</fullName>
    </submittedName>
</protein>
<gene>
    <name evidence="2" type="ORF">SPTER_46390</name>
</gene>
<feature type="domain" description="DZANK-type" evidence="1">
    <location>
        <begin position="3"/>
        <end position="46"/>
    </location>
</feature>
<proteinExistence type="predicted"/>
<evidence type="ECO:0000259" key="1">
    <source>
        <dbReference type="Pfam" id="PF12773"/>
    </source>
</evidence>
<keyword evidence="3" id="KW-1185">Reference proteome</keyword>
<accession>A0A517E0N1</accession>
<reference evidence="2 3" key="1">
    <citation type="submission" date="2019-02" db="EMBL/GenBank/DDBJ databases">
        <title>Closed genome of Sporomusa termitida DSM 4440.</title>
        <authorList>
            <person name="Poehlein A."/>
            <person name="Daniel R."/>
        </authorList>
    </citation>
    <scope>NUCLEOTIDE SEQUENCE [LARGE SCALE GENOMIC DNA]</scope>
    <source>
        <strain evidence="2 3">DSM 4440</strain>
    </source>
</reference>
<name>A0A517E0N1_9FIRM</name>
<dbReference type="OrthoDB" id="9788304at2"/>
<sequence>MKCQRCQTKLHPHYNFCPVCGVPAKPACSNCRKEVQAEWVNCPYCGANLKAPPNPAVTRR</sequence>
<evidence type="ECO:0000313" key="2">
    <source>
        <dbReference type="EMBL" id="QDR83161.1"/>
    </source>
</evidence>
<dbReference type="Proteomes" id="UP000320776">
    <property type="component" value="Chromosome"/>
</dbReference>